<comment type="caution">
    <text evidence="1">The sequence shown here is derived from an EMBL/GenBank/DDBJ whole genome shotgun (WGS) entry which is preliminary data.</text>
</comment>
<evidence type="ECO:0000313" key="1">
    <source>
        <dbReference type="EMBL" id="RZT96805.1"/>
    </source>
</evidence>
<reference evidence="1 2" key="1">
    <citation type="submission" date="2019-02" db="EMBL/GenBank/DDBJ databases">
        <title>Genomic Encyclopedia of Type Strains, Phase IV (KMG-IV): sequencing the most valuable type-strain genomes for metagenomic binning, comparative biology and taxonomic classification.</title>
        <authorList>
            <person name="Goeker M."/>
        </authorList>
    </citation>
    <scope>NUCLEOTIDE SEQUENCE [LARGE SCALE GENOMIC DNA]</scope>
    <source>
        <strain evidence="1 2">DSM 28825</strain>
    </source>
</reference>
<dbReference type="NCBIfam" id="TIGR04256">
    <property type="entry name" value="GxxExxY"/>
    <property type="match status" value="1"/>
</dbReference>
<proteinExistence type="predicted"/>
<gene>
    <name evidence="1" type="ORF">EV201_1455</name>
</gene>
<keyword evidence="2" id="KW-1185">Reference proteome</keyword>
<dbReference type="EMBL" id="SHKN01000001">
    <property type="protein sequence ID" value="RZT96805.1"/>
    <property type="molecule type" value="Genomic_DNA"/>
</dbReference>
<dbReference type="Pfam" id="PF13366">
    <property type="entry name" value="PDDEXK_3"/>
    <property type="match status" value="1"/>
</dbReference>
<dbReference type="AlphaFoldDB" id="A0A4V2FT58"/>
<organism evidence="1 2">
    <name type="scientific">Ancylomarina subtilis</name>
    <dbReference type="NCBI Taxonomy" id="1639035"/>
    <lineage>
        <taxon>Bacteria</taxon>
        <taxon>Pseudomonadati</taxon>
        <taxon>Bacteroidota</taxon>
        <taxon>Bacteroidia</taxon>
        <taxon>Marinilabiliales</taxon>
        <taxon>Marinifilaceae</taxon>
        <taxon>Ancylomarina</taxon>
    </lineage>
</organism>
<sequence>MEKRTYQDEVDKLIEVVNYIYKQLGHGCQEHVYKEVLELELELRNIPYARKTDSSGIQNNRSEFICFDKIIVGLDTHSYLSEEQENSFMNSLKDIDSPVGLLFNFGYKNLQYIKVGGSYVFQ</sequence>
<accession>A0A4V2FT58</accession>
<name>A0A4V2FT58_9BACT</name>
<evidence type="ECO:0000313" key="2">
    <source>
        <dbReference type="Proteomes" id="UP000293562"/>
    </source>
</evidence>
<dbReference type="Proteomes" id="UP000293562">
    <property type="component" value="Unassembled WGS sequence"/>
</dbReference>
<protein>
    <submittedName>
        <fullName evidence="1">GxxExxY protein</fullName>
    </submittedName>
</protein>
<dbReference type="InterPro" id="IPR026350">
    <property type="entry name" value="GxxExxY"/>
</dbReference>